<keyword evidence="4 6" id="KW-1133">Transmembrane helix</keyword>
<evidence type="ECO:0000256" key="1">
    <source>
        <dbReference type="ARBA" id="ARBA00004370"/>
    </source>
</evidence>
<feature type="transmembrane region" description="Helical" evidence="6">
    <location>
        <begin position="12"/>
        <end position="30"/>
    </location>
</feature>
<protein>
    <recommendedName>
        <fullName evidence="9">Plasma membrane proteolipid 3</fullName>
    </recommendedName>
</protein>
<dbReference type="PANTHER" id="PTHR21659:SF42">
    <property type="entry name" value="UPF0057 MEMBRANE PROTEIN ZK632.10-RELATED"/>
    <property type="match status" value="1"/>
</dbReference>
<evidence type="ECO:0000256" key="6">
    <source>
        <dbReference type="SAM" id="Phobius"/>
    </source>
</evidence>
<evidence type="ECO:0000256" key="5">
    <source>
        <dbReference type="ARBA" id="ARBA00023136"/>
    </source>
</evidence>
<keyword evidence="3 6" id="KW-0812">Transmembrane</keyword>
<evidence type="ECO:0000256" key="4">
    <source>
        <dbReference type="ARBA" id="ARBA00022989"/>
    </source>
</evidence>
<evidence type="ECO:0000313" key="8">
    <source>
        <dbReference type="Proteomes" id="UP000745764"/>
    </source>
</evidence>
<feature type="transmembrane region" description="Helical" evidence="6">
    <location>
        <begin position="36"/>
        <end position="57"/>
    </location>
</feature>
<proteinExistence type="inferred from homology"/>
<comment type="similarity">
    <text evidence="2">Belongs to the UPF0057 (PMP3) family.</text>
</comment>
<reference evidence="7" key="1">
    <citation type="submission" date="2020-06" db="EMBL/GenBank/DDBJ databases">
        <authorList>
            <person name="Onetto C."/>
        </authorList>
    </citation>
    <scope>NUCLEOTIDE SEQUENCE</scope>
</reference>
<dbReference type="GO" id="GO:0016020">
    <property type="term" value="C:membrane"/>
    <property type="evidence" value="ECO:0007669"/>
    <property type="project" value="UniProtKB-SubCell"/>
</dbReference>
<sequence length="100" mass="10663">PIRRTANMISQILLIIITIFLPPVGVFMIAGCGADLLINIALTVLGYFPGHIHAFYLEYEQANVGLYDNTAAPGVYSDNVQTGGRGYGTMPPPATGPQVN</sequence>
<keyword evidence="8" id="KW-1185">Reference proteome</keyword>
<evidence type="ECO:0000256" key="2">
    <source>
        <dbReference type="ARBA" id="ARBA00009530"/>
    </source>
</evidence>
<gene>
    <name evidence="7" type="ORF">AWRI4620_LOCUS5350</name>
</gene>
<evidence type="ECO:0000256" key="3">
    <source>
        <dbReference type="ARBA" id="ARBA00022692"/>
    </source>
</evidence>
<dbReference type="EMBL" id="CAINUL010000008">
    <property type="protein sequence ID" value="CAD0111095.1"/>
    <property type="molecule type" value="Genomic_DNA"/>
</dbReference>
<dbReference type="Proteomes" id="UP000745764">
    <property type="component" value="Unassembled WGS sequence"/>
</dbReference>
<name>A0A9N8KJU9_9PEZI</name>
<dbReference type="Pfam" id="PF01679">
    <property type="entry name" value="Pmp3"/>
    <property type="match status" value="1"/>
</dbReference>
<dbReference type="PROSITE" id="PS01309">
    <property type="entry name" value="UPF0057"/>
    <property type="match status" value="1"/>
</dbReference>
<evidence type="ECO:0008006" key="9">
    <source>
        <dbReference type="Google" id="ProtNLM"/>
    </source>
</evidence>
<dbReference type="AlphaFoldDB" id="A0A9N8KJU9"/>
<organism evidence="7 8">
    <name type="scientific">Aureobasidium uvarum</name>
    <dbReference type="NCBI Taxonomy" id="2773716"/>
    <lineage>
        <taxon>Eukaryota</taxon>
        <taxon>Fungi</taxon>
        <taxon>Dikarya</taxon>
        <taxon>Ascomycota</taxon>
        <taxon>Pezizomycotina</taxon>
        <taxon>Dothideomycetes</taxon>
        <taxon>Dothideomycetidae</taxon>
        <taxon>Dothideales</taxon>
        <taxon>Saccotheciaceae</taxon>
        <taxon>Aureobasidium</taxon>
    </lineage>
</organism>
<evidence type="ECO:0000313" key="7">
    <source>
        <dbReference type="EMBL" id="CAD0111095.1"/>
    </source>
</evidence>
<accession>A0A9N8KJU9</accession>
<dbReference type="OrthoDB" id="2152119at2759"/>
<dbReference type="InterPro" id="IPR000612">
    <property type="entry name" value="PMP3"/>
</dbReference>
<feature type="non-terminal residue" evidence="7">
    <location>
        <position position="100"/>
    </location>
</feature>
<comment type="caution">
    <text evidence="7">The sequence shown here is derived from an EMBL/GenBank/DDBJ whole genome shotgun (WGS) entry which is preliminary data.</text>
</comment>
<dbReference type="PANTHER" id="PTHR21659">
    <property type="entry name" value="HYDROPHOBIC PROTEIN RCI2 LOW TEMPERATURE AND SALT RESPONSIVE PROTEIN LTI6 -RELATED"/>
    <property type="match status" value="1"/>
</dbReference>
<keyword evidence="5 6" id="KW-0472">Membrane</keyword>
<comment type="subcellular location">
    <subcellularLocation>
        <location evidence="1">Membrane</location>
    </subcellularLocation>
</comment>